<dbReference type="Proteomes" id="UP000245712">
    <property type="component" value="Unassembled WGS sequence"/>
</dbReference>
<comment type="caution">
    <text evidence="1">The sequence shown here is derived from an EMBL/GenBank/DDBJ whole genome shotgun (WGS) entry which is preliminary data.</text>
</comment>
<dbReference type="RefSeq" id="WP_116614874.1">
    <property type="nucleotide sequence ID" value="NZ_QEOB01000039.1"/>
</dbReference>
<protein>
    <recommendedName>
        <fullName evidence="3">Crp-like helix-turn-helix protein</fullName>
    </recommendedName>
</protein>
<dbReference type="PIRSF" id="PIRSF012611">
    <property type="entry name" value="UCP012611"/>
    <property type="match status" value="1"/>
</dbReference>
<evidence type="ECO:0000313" key="1">
    <source>
        <dbReference type="EMBL" id="PVX62745.1"/>
    </source>
</evidence>
<keyword evidence="2" id="KW-1185">Reference proteome</keyword>
<name>A0ABX5K7G1_9BURK</name>
<evidence type="ECO:0000313" key="2">
    <source>
        <dbReference type="Proteomes" id="UP000245712"/>
    </source>
</evidence>
<dbReference type="InterPro" id="IPR016600">
    <property type="entry name" value="UCP012611"/>
</dbReference>
<dbReference type="InterPro" id="IPR019238">
    <property type="entry name" value="AbiEi_2"/>
</dbReference>
<dbReference type="EMBL" id="QEOB01000039">
    <property type="protein sequence ID" value="PVX62745.1"/>
    <property type="molecule type" value="Genomic_DNA"/>
</dbReference>
<proteinExistence type="predicted"/>
<sequence>MAATHRLSASEQMALSLACEAFSDATHRYHAEPGFSPPSRPPRVDASVRFSVSGKQFEMPVVIATNPASASSAGIRLASAAAGPKSGRPVMLVTQHVTARLAQSLIAKGIPFLDTAGNAWLDEPEATIMIVGRSKPALAQSDTRSRSTTPKGLRVTFALATQPGLVQQPYRTIAQASGVALNTVNLAVDDLIARGLVVHKGNRRVLANPRRMIDEWASLYPARLRPKLMAQRFTSGVGVDWWQGAHLSGLEARLGGECAADLLTHEIKPASVTVYARTAATLALKKTARLRADPQGEVEILESFWPETAERNWDVPPGVVHPLLVYADLIATGDSRHHAAAQTVYDRFLANTGSQGAG</sequence>
<organism evidence="1 2">
    <name type="scientific">Paraburkholderia unamae</name>
    <dbReference type="NCBI Taxonomy" id="219649"/>
    <lineage>
        <taxon>Bacteria</taxon>
        <taxon>Pseudomonadati</taxon>
        <taxon>Pseudomonadota</taxon>
        <taxon>Betaproteobacteria</taxon>
        <taxon>Burkholderiales</taxon>
        <taxon>Burkholderiaceae</taxon>
        <taxon>Paraburkholderia</taxon>
    </lineage>
</organism>
<reference evidence="1 2" key="1">
    <citation type="submission" date="2018-05" db="EMBL/GenBank/DDBJ databases">
        <title>Genomic Encyclopedia of Type Strains, Phase IV (KMG-V): Genome sequencing to study the core and pangenomes of soil and plant-associated prokaryotes.</title>
        <authorList>
            <person name="Whitman W."/>
        </authorList>
    </citation>
    <scope>NUCLEOTIDE SEQUENCE [LARGE SCALE GENOMIC DNA]</scope>
    <source>
        <strain evidence="1 2">SCZa-39</strain>
    </source>
</reference>
<accession>A0ABX5K7G1</accession>
<evidence type="ECO:0008006" key="3">
    <source>
        <dbReference type="Google" id="ProtNLM"/>
    </source>
</evidence>
<dbReference type="Pfam" id="PF09952">
    <property type="entry name" value="AbiEi_2"/>
    <property type="match status" value="1"/>
</dbReference>
<gene>
    <name evidence="1" type="ORF">C7402_13952</name>
</gene>